<name>A0A875RY99_EENNA</name>
<dbReference type="KEGG" id="bnn:FOA43_001811"/>
<dbReference type="InterPro" id="IPR035587">
    <property type="entry name" value="DUS-like_FMN-bd"/>
</dbReference>
<comment type="catalytic activity">
    <reaction evidence="14">
        <text>5,6-dihydrouridine(20a) in tRNA + NADP(+) = uridine(20a) in tRNA + NADPH + H(+)</text>
        <dbReference type="Rhea" id="RHEA:53344"/>
        <dbReference type="Rhea" id="RHEA-COMP:13535"/>
        <dbReference type="Rhea" id="RHEA-COMP:13536"/>
        <dbReference type="ChEBI" id="CHEBI:15378"/>
        <dbReference type="ChEBI" id="CHEBI:57783"/>
        <dbReference type="ChEBI" id="CHEBI:58349"/>
        <dbReference type="ChEBI" id="CHEBI:65315"/>
        <dbReference type="ChEBI" id="CHEBI:74443"/>
        <dbReference type="EC" id="1.3.1.90"/>
    </reaction>
    <physiologicalReaction direction="right-to-left" evidence="14">
        <dbReference type="Rhea" id="RHEA:53346"/>
    </physiologicalReaction>
</comment>
<reference evidence="20" key="1">
    <citation type="submission" date="2020-10" db="EMBL/GenBank/DDBJ databases">
        <authorList>
            <person name="Roach M.J.R."/>
        </authorList>
    </citation>
    <scope>NUCLEOTIDE SEQUENCE</scope>
    <source>
        <strain evidence="20">CBS 1945</strain>
    </source>
</reference>
<keyword evidence="3 16" id="KW-0288">FMN</keyword>
<dbReference type="EC" id="1.3.1.-" evidence="16"/>
<feature type="binding site" evidence="18">
    <location>
        <position position="187"/>
    </location>
    <ligand>
        <name>FMN</name>
        <dbReference type="ChEBI" id="CHEBI:58210"/>
    </ligand>
</feature>
<comment type="catalytic activity">
    <reaction evidence="9">
        <text>a 5,6-dihydrouridine in mRNA + NAD(+) = a uridine in mRNA + NADH + H(+)</text>
        <dbReference type="Rhea" id="RHEA:69851"/>
        <dbReference type="Rhea" id="RHEA-COMP:14658"/>
        <dbReference type="Rhea" id="RHEA-COMP:17789"/>
        <dbReference type="ChEBI" id="CHEBI:15378"/>
        <dbReference type="ChEBI" id="CHEBI:57540"/>
        <dbReference type="ChEBI" id="CHEBI:57945"/>
        <dbReference type="ChEBI" id="CHEBI:65315"/>
        <dbReference type="ChEBI" id="CHEBI:74443"/>
    </reaction>
    <physiologicalReaction direction="right-to-left" evidence="9">
        <dbReference type="Rhea" id="RHEA:69853"/>
    </physiologicalReaction>
</comment>
<dbReference type="SUPFAM" id="SSF51395">
    <property type="entry name" value="FMN-linked oxidoreductases"/>
    <property type="match status" value="1"/>
</dbReference>
<comment type="catalytic activity">
    <reaction evidence="13">
        <text>5,6-dihydrouridine(20b) in tRNA + NAD(+) = uridine(20b) in tRNA + NADH + H(+)</text>
        <dbReference type="Rhea" id="RHEA:53352"/>
        <dbReference type="Rhea" id="RHEA-COMP:13537"/>
        <dbReference type="Rhea" id="RHEA-COMP:13538"/>
        <dbReference type="ChEBI" id="CHEBI:15378"/>
        <dbReference type="ChEBI" id="CHEBI:57540"/>
        <dbReference type="ChEBI" id="CHEBI:57945"/>
        <dbReference type="ChEBI" id="CHEBI:65315"/>
        <dbReference type="ChEBI" id="CHEBI:74443"/>
        <dbReference type="EC" id="1.3.1.90"/>
    </reaction>
    <physiologicalReaction direction="right-to-left" evidence="13">
        <dbReference type="Rhea" id="RHEA:53354"/>
    </physiologicalReaction>
</comment>
<dbReference type="GO" id="GO:0102267">
    <property type="term" value="F:tRNA-dihydrouridine20b synthase activity"/>
    <property type="evidence" value="ECO:0007669"/>
    <property type="project" value="UniProtKB-ARBA"/>
</dbReference>
<evidence type="ECO:0000313" key="20">
    <source>
        <dbReference type="EMBL" id="QPG74481.1"/>
    </source>
</evidence>
<comment type="similarity">
    <text evidence="15">Belongs to the Dus family. Dus4 subfamily.</text>
</comment>
<keyword evidence="2 16" id="KW-0285">Flavoprotein</keyword>
<comment type="function">
    <text evidence="16">Catalyzes the synthesis of dihydrouridine, a modified base found in the D-loop of most tRNAs.</text>
</comment>
<comment type="catalytic activity">
    <reaction evidence="11">
        <text>5,6-dihydrouridine(20b) in tRNA + NADP(+) = uridine(20b) in tRNA + NADPH + H(+)</text>
        <dbReference type="Rhea" id="RHEA:53356"/>
        <dbReference type="Rhea" id="RHEA-COMP:13537"/>
        <dbReference type="Rhea" id="RHEA-COMP:13538"/>
        <dbReference type="ChEBI" id="CHEBI:15378"/>
        <dbReference type="ChEBI" id="CHEBI:57783"/>
        <dbReference type="ChEBI" id="CHEBI:58349"/>
        <dbReference type="ChEBI" id="CHEBI:65315"/>
        <dbReference type="ChEBI" id="CHEBI:74443"/>
        <dbReference type="EC" id="1.3.1.90"/>
    </reaction>
    <physiologicalReaction direction="right-to-left" evidence="11">
        <dbReference type="Rhea" id="RHEA:53358"/>
    </physiologicalReaction>
</comment>
<comment type="catalytic activity">
    <reaction evidence="10">
        <text>a 5,6-dihydrouridine in mRNA + NADP(+) = a uridine in mRNA + NADPH + H(+)</text>
        <dbReference type="Rhea" id="RHEA:69855"/>
        <dbReference type="Rhea" id="RHEA-COMP:14658"/>
        <dbReference type="Rhea" id="RHEA-COMP:17789"/>
        <dbReference type="ChEBI" id="CHEBI:15378"/>
        <dbReference type="ChEBI" id="CHEBI:57783"/>
        <dbReference type="ChEBI" id="CHEBI:58349"/>
        <dbReference type="ChEBI" id="CHEBI:65315"/>
        <dbReference type="ChEBI" id="CHEBI:74443"/>
    </reaction>
    <physiologicalReaction direction="right-to-left" evidence="10">
        <dbReference type="Rhea" id="RHEA:69857"/>
    </physiologicalReaction>
</comment>
<keyword evidence="6" id="KW-0521">NADP</keyword>
<evidence type="ECO:0000256" key="15">
    <source>
        <dbReference type="ARBA" id="ARBA00060741"/>
    </source>
</evidence>
<feature type="binding site" evidence="18">
    <location>
        <position position="89"/>
    </location>
    <ligand>
        <name>FMN</name>
        <dbReference type="ChEBI" id="CHEBI:58210"/>
    </ligand>
</feature>
<sequence>MLSRAIMGGRKAENNPVKIIERCRKENRPVFVAGPMVRYSKLPFRQLVRQYNADIVYTPMILAREFVRNGNARMSDFSTNWQDSSLILQIGANNVTDLVRMCEMVRPFVDGVGLNCGCPIKDQVREGIGAALMSKKDLVADMIRTVKEKFGDSLPVEIKIRIHKDINETVEFVRCAEDAGVDFITVHGRTQNTKSSVPADLDKIRIIKEHARVPIISNGDCRSLEDAYRIYKKTGCNGVMAVRGVLYNPAMFAGYQKTPWGCVELFWDYFTSYGLPFRLAQHHLSCMLEGQIPKALHIELNETNSMVEMVDFFDNYFELRRRGDKNFGQRIGLSYRKVEK</sequence>
<evidence type="ECO:0000256" key="12">
    <source>
        <dbReference type="ARBA" id="ARBA00051779"/>
    </source>
</evidence>
<evidence type="ECO:0000256" key="2">
    <source>
        <dbReference type="ARBA" id="ARBA00022630"/>
    </source>
</evidence>
<evidence type="ECO:0000313" key="21">
    <source>
        <dbReference type="Proteomes" id="UP000662931"/>
    </source>
</evidence>
<dbReference type="PROSITE" id="PS01136">
    <property type="entry name" value="UPF0034"/>
    <property type="match status" value="1"/>
</dbReference>
<evidence type="ECO:0000256" key="14">
    <source>
        <dbReference type="ARBA" id="ARBA00052996"/>
    </source>
</evidence>
<evidence type="ECO:0000256" key="18">
    <source>
        <dbReference type="PIRSR" id="PIRSR006621-2"/>
    </source>
</evidence>
<evidence type="ECO:0000256" key="8">
    <source>
        <dbReference type="ARBA" id="ARBA00023027"/>
    </source>
</evidence>
<feature type="binding site" evidence="18">
    <location>
        <begin position="35"/>
        <end position="37"/>
    </location>
    <ligand>
        <name>FMN</name>
        <dbReference type="ChEBI" id="CHEBI:58210"/>
    </ligand>
</feature>
<feature type="domain" description="DUS-like FMN-binding" evidence="19">
    <location>
        <begin position="32"/>
        <end position="291"/>
    </location>
</feature>
<comment type="similarity">
    <text evidence="16">Belongs to the dus family.</text>
</comment>
<dbReference type="RefSeq" id="XP_038778046.1">
    <property type="nucleotide sequence ID" value="XM_038922118.1"/>
</dbReference>
<dbReference type="AlphaFoldDB" id="A0A875RY99"/>
<evidence type="ECO:0000256" key="4">
    <source>
        <dbReference type="ARBA" id="ARBA00022664"/>
    </source>
</evidence>
<dbReference type="InterPro" id="IPR018517">
    <property type="entry name" value="tRNA_hU_synthase_CS"/>
</dbReference>
<evidence type="ECO:0000256" key="5">
    <source>
        <dbReference type="ARBA" id="ARBA00022694"/>
    </source>
</evidence>
<evidence type="ECO:0000256" key="17">
    <source>
        <dbReference type="PIRSR" id="PIRSR006621-1"/>
    </source>
</evidence>
<evidence type="ECO:0000256" key="13">
    <source>
        <dbReference type="ARBA" id="ARBA00051932"/>
    </source>
</evidence>
<keyword evidence="21" id="KW-1185">Reference proteome</keyword>
<evidence type="ECO:0000256" key="3">
    <source>
        <dbReference type="ARBA" id="ARBA00022643"/>
    </source>
</evidence>
<dbReference type="PIRSF" id="PIRSF006621">
    <property type="entry name" value="Dus"/>
    <property type="match status" value="1"/>
</dbReference>
<accession>A0A875RY99</accession>
<keyword evidence="18" id="KW-0547">Nucleotide-binding</keyword>
<evidence type="ECO:0000256" key="9">
    <source>
        <dbReference type="ARBA" id="ARBA00048342"/>
    </source>
</evidence>
<dbReference type="GeneID" id="62195212"/>
<dbReference type="OrthoDB" id="9977870at2759"/>
<comment type="cofactor">
    <cofactor evidence="1 16 18">
        <name>FMN</name>
        <dbReference type="ChEBI" id="CHEBI:58210"/>
    </cofactor>
</comment>
<keyword evidence="5 16" id="KW-0819">tRNA processing</keyword>
<evidence type="ECO:0000256" key="16">
    <source>
        <dbReference type="PIRNR" id="PIRNR006621"/>
    </source>
</evidence>
<dbReference type="EMBL" id="CP064812">
    <property type="protein sequence ID" value="QPG74481.1"/>
    <property type="molecule type" value="Genomic_DNA"/>
</dbReference>
<dbReference type="Gene3D" id="3.20.20.70">
    <property type="entry name" value="Aldolase class I"/>
    <property type="match status" value="1"/>
</dbReference>
<keyword evidence="7 16" id="KW-0560">Oxidoreductase</keyword>
<comment type="catalytic activity">
    <reaction evidence="12">
        <text>5,6-dihydrouridine(20a) in tRNA + NAD(+) = uridine(20a) in tRNA + NADH + H(+)</text>
        <dbReference type="Rhea" id="RHEA:53348"/>
        <dbReference type="Rhea" id="RHEA-COMP:13535"/>
        <dbReference type="Rhea" id="RHEA-COMP:13536"/>
        <dbReference type="ChEBI" id="CHEBI:15378"/>
        <dbReference type="ChEBI" id="CHEBI:57540"/>
        <dbReference type="ChEBI" id="CHEBI:57945"/>
        <dbReference type="ChEBI" id="CHEBI:65315"/>
        <dbReference type="ChEBI" id="CHEBI:74443"/>
        <dbReference type="EC" id="1.3.1.90"/>
    </reaction>
    <physiologicalReaction direction="right-to-left" evidence="12">
        <dbReference type="Rhea" id="RHEA:53350"/>
    </physiologicalReaction>
</comment>
<dbReference type="PANTHER" id="PTHR11082:SF31">
    <property type="entry name" value="TRNA-DIHYDROURIDINE(20A_20B) SYNTHASE [NAD(P)+]-LIKE"/>
    <property type="match status" value="1"/>
</dbReference>
<evidence type="ECO:0000259" key="19">
    <source>
        <dbReference type="Pfam" id="PF01207"/>
    </source>
</evidence>
<dbReference type="Pfam" id="PF01207">
    <property type="entry name" value="Dus"/>
    <property type="match status" value="1"/>
</dbReference>
<proteinExistence type="inferred from homology"/>
<dbReference type="PANTHER" id="PTHR11082">
    <property type="entry name" value="TRNA-DIHYDROURIDINE SYNTHASE"/>
    <property type="match status" value="1"/>
</dbReference>
<evidence type="ECO:0000256" key="7">
    <source>
        <dbReference type="ARBA" id="ARBA00023002"/>
    </source>
</evidence>
<dbReference type="InterPro" id="IPR001269">
    <property type="entry name" value="DUS_fam"/>
</dbReference>
<evidence type="ECO:0000256" key="11">
    <source>
        <dbReference type="ARBA" id="ARBA00050434"/>
    </source>
</evidence>
<evidence type="ECO:0000256" key="1">
    <source>
        <dbReference type="ARBA" id="ARBA00001917"/>
    </source>
</evidence>
<dbReference type="GO" id="GO:0050660">
    <property type="term" value="F:flavin adenine dinucleotide binding"/>
    <property type="evidence" value="ECO:0007669"/>
    <property type="project" value="InterPro"/>
</dbReference>
<evidence type="ECO:0000256" key="10">
    <source>
        <dbReference type="ARBA" id="ARBA00049447"/>
    </source>
</evidence>
<gene>
    <name evidence="20" type="ORF">FOA43_001811</name>
</gene>
<dbReference type="FunFam" id="3.20.20.70:FF:000159">
    <property type="entry name" value="tRNA-dihydrouridine synthase 4"/>
    <property type="match status" value="1"/>
</dbReference>
<evidence type="ECO:0000256" key="6">
    <source>
        <dbReference type="ARBA" id="ARBA00022857"/>
    </source>
</evidence>
<dbReference type="GO" id="GO:0006397">
    <property type="term" value="P:mRNA processing"/>
    <property type="evidence" value="ECO:0007669"/>
    <property type="project" value="UniProtKB-KW"/>
</dbReference>
<keyword evidence="4" id="KW-0507">mRNA processing</keyword>
<dbReference type="CDD" id="cd02801">
    <property type="entry name" value="DUS_like_FMN"/>
    <property type="match status" value="1"/>
</dbReference>
<feature type="active site" description="Proton donor" evidence="17">
    <location>
        <position position="118"/>
    </location>
</feature>
<organism evidence="20 21">
    <name type="scientific">Eeniella nana</name>
    <name type="common">Yeast</name>
    <name type="synonym">Brettanomyces nanus</name>
    <dbReference type="NCBI Taxonomy" id="13502"/>
    <lineage>
        <taxon>Eukaryota</taxon>
        <taxon>Fungi</taxon>
        <taxon>Dikarya</taxon>
        <taxon>Ascomycota</taxon>
        <taxon>Saccharomycotina</taxon>
        <taxon>Pichiomycetes</taxon>
        <taxon>Pichiales</taxon>
        <taxon>Pichiaceae</taxon>
        <taxon>Brettanomyces</taxon>
    </lineage>
</organism>
<protein>
    <recommendedName>
        <fullName evidence="16">tRNA-dihydrouridine synthase</fullName>
        <ecNumber evidence="16">1.3.1.-</ecNumber>
    </recommendedName>
</protein>
<dbReference type="Proteomes" id="UP000662931">
    <property type="component" value="Chromosome 1"/>
</dbReference>
<dbReference type="GO" id="GO:0102266">
    <property type="term" value="F:tRNA-dihydrouridine20a synthase activity"/>
    <property type="evidence" value="ECO:0007669"/>
    <property type="project" value="UniProtKB-EC"/>
</dbReference>
<keyword evidence="8" id="KW-0520">NAD</keyword>
<dbReference type="InterPro" id="IPR013785">
    <property type="entry name" value="Aldolase_TIM"/>
</dbReference>